<reference evidence="12" key="2">
    <citation type="submission" date="2023-04" db="EMBL/GenBank/DDBJ databases">
        <authorList>
            <person name="Bruccoleri R.E."/>
            <person name="Oakeley E.J."/>
            <person name="Faust A.-M."/>
            <person name="Dessus-Babus S."/>
            <person name="Altorfer M."/>
            <person name="Burckhardt D."/>
            <person name="Oertli M."/>
            <person name="Naumann U."/>
            <person name="Petersen F."/>
            <person name="Wong J."/>
        </authorList>
    </citation>
    <scope>NUCLEOTIDE SEQUENCE</scope>
    <source>
        <strain evidence="12">GSM-AAB239-AS_SAM_17_03QT</strain>
        <tissue evidence="12">Leaf</tissue>
    </source>
</reference>
<keyword evidence="2" id="KW-0540">Nuclease</keyword>
<keyword evidence="4" id="KW-0378">Hydrolase</keyword>
<evidence type="ECO:0000256" key="7">
    <source>
        <dbReference type="ARBA" id="ARBA00023242"/>
    </source>
</evidence>
<dbReference type="GO" id="GO:0005634">
    <property type="term" value="C:nucleus"/>
    <property type="evidence" value="ECO:0007669"/>
    <property type="project" value="UniProtKB-SubCell"/>
</dbReference>
<evidence type="ECO:0000256" key="8">
    <source>
        <dbReference type="ARBA" id="ARBA00040531"/>
    </source>
</evidence>
<dbReference type="InterPro" id="IPR051132">
    <property type="entry name" value="3-5_Exonuclease_domain"/>
</dbReference>
<dbReference type="InterPro" id="IPR002562">
    <property type="entry name" value="3'-5'_exonuclease_dom"/>
</dbReference>
<dbReference type="Gene3D" id="3.30.420.10">
    <property type="entry name" value="Ribonuclease H-like superfamily/Ribonuclease H"/>
    <property type="match status" value="1"/>
</dbReference>
<dbReference type="PANTHER" id="PTHR13620:SF109">
    <property type="entry name" value="3'-5' EXONUCLEASE"/>
    <property type="match status" value="1"/>
</dbReference>
<sequence>MGSRAADEEASNQRQEEEEIIWDSIAEEALKAIEDSYYSSSKRSLPDPNSDSPNERSMRRRLPNWACSSQTITTTSRQWRLSPPPCRQRYPSINFSGRIVYCRTAPEVESATAELLERMKEEGKLSRMPLGFDIEWRPTFKKGEVQRKAAVMQICADVANCYVMHIVHSGIPPALKSLLEGSSSVKVGLGIASDAAKISRDYNVSVEPLEELAGYANLKLGGDPKRWSLSSLTESLTCKQLEKPGKIRMGNWEVDELSKEQLQYAATDAFVSWYLHQILMTFPDEKCNSENTGEGNDAVS</sequence>
<keyword evidence="13" id="KW-1185">Reference proteome</keyword>
<dbReference type="SMART" id="SM00474">
    <property type="entry name" value="35EXOc"/>
    <property type="match status" value="1"/>
</dbReference>
<gene>
    <name evidence="12" type="ORF">M6B38_391390</name>
</gene>
<feature type="compositionally biased region" description="Polar residues" evidence="10">
    <location>
        <begin position="37"/>
        <end position="52"/>
    </location>
</feature>
<reference evidence="12" key="1">
    <citation type="journal article" date="2023" name="GigaByte">
        <title>Genome assembly of the bearded iris, Iris pallida Lam.</title>
        <authorList>
            <person name="Bruccoleri R.E."/>
            <person name="Oakeley E.J."/>
            <person name="Faust A.M.E."/>
            <person name="Altorfer M."/>
            <person name="Dessus-Babus S."/>
            <person name="Burckhardt D."/>
            <person name="Oertli M."/>
            <person name="Naumann U."/>
            <person name="Petersen F."/>
            <person name="Wong J."/>
        </authorList>
    </citation>
    <scope>NUCLEOTIDE SEQUENCE</scope>
    <source>
        <strain evidence="12">GSM-AAB239-AS_SAM_17_03QT</strain>
    </source>
</reference>
<organism evidence="12 13">
    <name type="scientific">Iris pallida</name>
    <name type="common">Sweet iris</name>
    <dbReference type="NCBI Taxonomy" id="29817"/>
    <lineage>
        <taxon>Eukaryota</taxon>
        <taxon>Viridiplantae</taxon>
        <taxon>Streptophyta</taxon>
        <taxon>Embryophyta</taxon>
        <taxon>Tracheophyta</taxon>
        <taxon>Spermatophyta</taxon>
        <taxon>Magnoliopsida</taxon>
        <taxon>Liliopsida</taxon>
        <taxon>Asparagales</taxon>
        <taxon>Iridaceae</taxon>
        <taxon>Iridoideae</taxon>
        <taxon>Irideae</taxon>
        <taxon>Iris</taxon>
    </lineage>
</organism>
<dbReference type="InterPro" id="IPR036397">
    <property type="entry name" value="RNaseH_sf"/>
</dbReference>
<dbReference type="EMBL" id="JANAVB010024997">
    <property type="protein sequence ID" value="KAJ6821505.1"/>
    <property type="molecule type" value="Genomic_DNA"/>
</dbReference>
<comment type="caution">
    <text evidence="12">The sequence shown here is derived from an EMBL/GenBank/DDBJ whole genome shotgun (WGS) entry which is preliminary data.</text>
</comment>
<dbReference type="GO" id="GO:0003676">
    <property type="term" value="F:nucleic acid binding"/>
    <property type="evidence" value="ECO:0007669"/>
    <property type="project" value="InterPro"/>
</dbReference>
<accession>A0AAX6FZH5</accession>
<evidence type="ECO:0000256" key="3">
    <source>
        <dbReference type="ARBA" id="ARBA00022723"/>
    </source>
</evidence>
<dbReference type="InterPro" id="IPR012337">
    <property type="entry name" value="RNaseH-like_sf"/>
</dbReference>
<evidence type="ECO:0000313" key="12">
    <source>
        <dbReference type="EMBL" id="KAJ6821505.1"/>
    </source>
</evidence>
<dbReference type="SUPFAM" id="SSF53098">
    <property type="entry name" value="Ribonuclease H-like"/>
    <property type="match status" value="1"/>
</dbReference>
<dbReference type="GO" id="GO:0008408">
    <property type="term" value="F:3'-5' exonuclease activity"/>
    <property type="evidence" value="ECO:0007669"/>
    <property type="project" value="InterPro"/>
</dbReference>
<keyword evidence="5 12" id="KW-0269">Exonuclease</keyword>
<dbReference type="GO" id="GO:0046872">
    <property type="term" value="F:metal ion binding"/>
    <property type="evidence" value="ECO:0007669"/>
    <property type="project" value="UniProtKB-KW"/>
</dbReference>
<keyword evidence="3" id="KW-0479">Metal-binding</keyword>
<keyword evidence="7" id="KW-0539">Nucleus</keyword>
<dbReference type="CDD" id="cd06141">
    <property type="entry name" value="WRN_exo"/>
    <property type="match status" value="1"/>
</dbReference>
<dbReference type="FunFam" id="3.30.420.10:FF:000114">
    <property type="entry name" value="Werner Syndrome-like exonuclease"/>
    <property type="match status" value="1"/>
</dbReference>
<evidence type="ECO:0000256" key="10">
    <source>
        <dbReference type="SAM" id="MobiDB-lite"/>
    </source>
</evidence>
<feature type="region of interest" description="Disordered" evidence="10">
    <location>
        <begin position="37"/>
        <end position="64"/>
    </location>
</feature>
<evidence type="ECO:0000256" key="4">
    <source>
        <dbReference type="ARBA" id="ARBA00022801"/>
    </source>
</evidence>
<feature type="domain" description="3'-5' exonuclease" evidence="11">
    <location>
        <begin position="99"/>
        <end position="284"/>
    </location>
</feature>
<dbReference type="PANTHER" id="PTHR13620">
    <property type="entry name" value="3-5 EXONUCLEASE"/>
    <property type="match status" value="1"/>
</dbReference>
<name>A0AAX6FZH5_IRIPA</name>
<evidence type="ECO:0000313" key="13">
    <source>
        <dbReference type="Proteomes" id="UP001140949"/>
    </source>
</evidence>
<evidence type="ECO:0000256" key="9">
    <source>
        <dbReference type="ARBA" id="ARBA00042761"/>
    </source>
</evidence>
<dbReference type="Proteomes" id="UP001140949">
    <property type="component" value="Unassembled WGS sequence"/>
</dbReference>
<keyword evidence="6" id="KW-0460">Magnesium</keyword>
<protein>
    <recommendedName>
        <fullName evidence="8">3'-5' exonuclease</fullName>
    </recommendedName>
    <alternativeName>
        <fullName evidence="9">Werner Syndrome-like exonuclease</fullName>
    </alternativeName>
</protein>
<evidence type="ECO:0000256" key="6">
    <source>
        <dbReference type="ARBA" id="ARBA00022842"/>
    </source>
</evidence>
<dbReference type="Pfam" id="PF01612">
    <property type="entry name" value="DNA_pol_A_exo1"/>
    <property type="match status" value="1"/>
</dbReference>
<proteinExistence type="predicted"/>
<comment type="subcellular location">
    <subcellularLocation>
        <location evidence="1">Nucleus</location>
    </subcellularLocation>
</comment>
<evidence type="ECO:0000259" key="11">
    <source>
        <dbReference type="SMART" id="SM00474"/>
    </source>
</evidence>
<evidence type="ECO:0000256" key="1">
    <source>
        <dbReference type="ARBA" id="ARBA00004123"/>
    </source>
</evidence>
<feature type="region of interest" description="Disordered" evidence="10">
    <location>
        <begin position="1"/>
        <end position="20"/>
    </location>
</feature>
<dbReference type="GO" id="GO:0006139">
    <property type="term" value="P:nucleobase-containing compound metabolic process"/>
    <property type="evidence" value="ECO:0007669"/>
    <property type="project" value="InterPro"/>
</dbReference>
<dbReference type="AlphaFoldDB" id="A0AAX6FZH5"/>
<evidence type="ECO:0000256" key="5">
    <source>
        <dbReference type="ARBA" id="ARBA00022839"/>
    </source>
</evidence>
<evidence type="ECO:0000256" key="2">
    <source>
        <dbReference type="ARBA" id="ARBA00022722"/>
    </source>
</evidence>